<organism evidence="1 2">
    <name type="scientific">Desulfocurvibacter africanus subsp. africanus str. Walvis Bay</name>
    <dbReference type="NCBI Taxonomy" id="690850"/>
    <lineage>
        <taxon>Bacteria</taxon>
        <taxon>Pseudomonadati</taxon>
        <taxon>Thermodesulfobacteriota</taxon>
        <taxon>Desulfovibrionia</taxon>
        <taxon>Desulfovibrionales</taxon>
        <taxon>Desulfovibrionaceae</taxon>
        <taxon>Desulfocurvibacter</taxon>
    </lineage>
</organism>
<gene>
    <name evidence="1" type="ORF">Desaf_1657</name>
</gene>
<accession>F3Z1G2</accession>
<evidence type="ECO:0000313" key="2">
    <source>
        <dbReference type="Proteomes" id="UP000007844"/>
    </source>
</evidence>
<name>F3Z1G2_DESAF</name>
<proteinExistence type="predicted"/>
<dbReference type="AlphaFoldDB" id="F3Z1G2"/>
<sequence length="54" mass="6198">MSRQHPQLSILSPHSPIGRLEVEITMRLTHTILRLGRSRLRLILAYQPTVPSLN</sequence>
<evidence type="ECO:0000313" key="1">
    <source>
        <dbReference type="EMBL" id="EGJ49993.1"/>
    </source>
</evidence>
<dbReference type="HOGENOM" id="CLU_3042664_0_0_7"/>
<dbReference type="KEGG" id="daf:Desaf_1657"/>
<protein>
    <submittedName>
        <fullName evidence="1">Uncharacterized protein</fullName>
    </submittedName>
</protein>
<dbReference type="EMBL" id="CP003221">
    <property type="protein sequence ID" value="EGJ49993.1"/>
    <property type="molecule type" value="Genomic_DNA"/>
</dbReference>
<keyword evidence="2" id="KW-1185">Reference proteome</keyword>
<dbReference type="RefSeq" id="WP_005988807.1">
    <property type="nucleotide sequence ID" value="NC_016629.1"/>
</dbReference>
<dbReference type="Proteomes" id="UP000007844">
    <property type="component" value="Chromosome"/>
</dbReference>
<reference evidence="1 2" key="1">
    <citation type="journal article" date="2011" name="J. Bacteriol.">
        <title>Genome sequence of the mercury-methylating and pleomorphic Desulfovibrio africanus Strain Walvis Bay.</title>
        <authorList>
            <person name="Brown S.D."/>
            <person name="Wall J.D."/>
            <person name="Kucken A.M."/>
            <person name="Gilmour C.C."/>
            <person name="Podar M."/>
            <person name="Brandt C.C."/>
            <person name="Teshima H."/>
            <person name="Detter J.C."/>
            <person name="Han C.S."/>
            <person name="Land M.L."/>
            <person name="Lucas S."/>
            <person name="Han J."/>
            <person name="Pennacchio L."/>
            <person name="Nolan M."/>
            <person name="Pitluck S."/>
            <person name="Woyke T."/>
            <person name="Goodwin L."/>
            <person name="Palumbo A.V."/>
            <person name="Elias D.A."/>
        </authorList>
    </citation>
    <scope>NUCLEOTIDE SEQUENCE [LARGE SCALE GENOMIC DNA]</scope>
    <source>
        <strain evidence="1 2">Walvis Bay</strain>
    </source>
</reference>